<gene>
    <name evidence="1" type="ORF">H7I41_16805</name>
</gene>
<sequence>MKAAAKALAAMVANPNLFGEADEGGGEGAGGDGGESELVHGLASFLVFLVVV</sequence>
<organism evidence="1 2">
    <name type="scientific">[Mycobacterium] manitobense</name>
    <dbReference type="NCBI Taxonomy" id="190147"/>
    <lineage>
        <taxon>Bacteria</taxon>
        <taxon>Bacillati</taxon>
        <taxon>Actinomycetota</taxon>
        <taxon>Actinomycetes</taxon>
        <taxon>Mycobacteriales</taxon>
        <taxon>Mycobacteriaceae</taxon>
        <taxon>Mycolicibacterium</taxon>
    </lineage>
</organism>
<protein>
    <submittedName>
        <fullName evidence="1">Uncharacterized protein</fullName>
    </submittedName>
</protein>
<proteinExistence type="predicted"/>
<keyword evidence="2" id="KW-1185">Reference proteome</keyword>
<accession>A0A9X2YQL4</accession>
<reference evidence="1" key="1">
    <citation type="submission" date="2020-07" db="EMBL/GenBank/DDBJ databases">
        <authorList>
            <person name="Pettersson B.M.F."/>
            <person name="Behra P.R.K."/>
            <person name="Ramesh M."/>
            <person name="Das S."/>
            <person name="Dasgupta S."/>
            <person name="Kirsebom L.A."/>
        </authorList>
    </citation>
    <scope>NUCLEOTIDE SEQUENCE</scope>
    <source>
        <strain evidence="1">DSM 44615</strain>
    </source>
</reference>
<evidence type="ECO:0000313" key="2">
    <source>
        <dbReference type="Proteomes" id="UP001140293"/>
    </source>
</evidence>
<comment type="caution">
    <text evidence="1">The sequence shown here is derived from an EMBL/GenBank/DDBJ whole genome shotgun (WGS) entry which is preliminary data.</text>
</comment>
<dbReference type="AlphaFoldDB" id="A0A9X2YQL4"/>
<dbReference type="RefSeq" id="WP_264013761.1">
    <property type="nucleotide sequence ID" value="NZ_JACKSJ010000143.1"/>
</dbReference>
<reference evidence="1" key="2">
    <citation type="journal article" date="2022" name="BMC Genomics">
        <title>Comparative genome analysis of mycobacteria focusing on tRNA and non-coding RNA.</title>
        <authorList>
            <person name="Behra P.R.K."/>
            <person name="Pettersson B.M.F."/>
            <person name="Ramesh M."/>
            <person name="Das S."/>
            <person name="Dasgupta S."/>
            <person name="Kirsebom L.A."/>
        </authorList>
    </citation>
    <scope>NUCLEOTIDE SEQUENCE</scope>
    <source>
        <strain evidence="1">DSM 44615</strain>
    </source>
</reference>
<name>A0A9X2YQL4_9MYCO</name>
<evidence type="ECO:0000313" key="1">
    <source>
        <dbReference type="EMBL" id="MCV7171576.1"/>
    </source>
</evidence>
<dbReference type="Proteomes" id="UP001140293">
    <property type="component" value="Unassembled WGS sequence"/>
</dbReference>
<dbReference type="EMBL" id="JACKSJ010000143">
    <property type="protein sequence ID" value="MCV7171576.1"/>
    <property type="molecule type" value="Genomic_DNA"/>
</dbReference>